<organism evidence="2 3">
    <name type="scientific">Catenaria anguillulae PL171</name>
    <dbReference type="NCBI Taxonomy" id="765915"/>
    <lineage>
        <taxon>Eukaryota</taxon>
        <taxon>Fungi</taxon>
        <taxon>Fungi incertae sedis</taxon>
        <taxon>Blastocladiomycota</taxon>
        <taxon>Blastocladiomycetes</taxon>
        <taxon>Blastocladiales</taxon>
        <taxon>Catenariaceae</taxon>
        <taxon>Catenaria</taxon>
    </lineage>
</organism>
<proteinExistence type="predicted"/>
<comment type="caution">
    <text evidence="2">The sequence shown here is derived from an EMBL/GenBank/DDBJ whole genome shotgun (WGS) entry which is preliminary data.</text>
</comment>
<evidence type="ECO:0000313" key="2">
    <source>
        <dbReference type="EMBL" id="ORZ32131.1"/>
    </source>
</evidence>
<dbReference type="Proteomes" id="UP000193411">
    <property type="component" value="Unassembled WGS sequence"/>
</dbReference>
<dbReference type="AlphaFoldDB" id="A0A1Y2HE07"/>
<gene>
    <name evidence="2" type="ORF">BCR44DRAFT_1463313</name>
</gene>
<reference evidence="2 3" key="1">
    <citation type="submission" date="2016-07" db="EMBL/GenBank/DDBJ databases">
        <title>Pervasive Adenine N6-methylation of Active Genes in Fungi.</title>
        <authorList>
            <consortium name="DOE Joint Genome Institute"/>
            <person name="Mondo S.J."/>
            <person name="Dannebaum R.O."/>
            <person name="Kuo R.C."/>
            <person name="Labutti K."/>
            <person name="Haridas S."/>
            <person name="Kuo A."/>
            <person name="Salamov A."/>
            <person name="Ahrendt S.R."/>
            <person name="Lipzen A."/>
            <person name="Sullivan W."/>
            <person name="Andreopoulos W.B."/>
            <person name="Clum A."/>
            <person name="Lindquist E."/>
            <person name="Daum C."/>
            <person name="Ramamoorthy G.K."/>
            <person name="Gryganskyi A."/>
            <person name="Culley D."/>
            <person name="Magnuson J.K."/>
            <person name="James T.Y."/>
            <person name="O'Malley M.A."/>
            <person name="Stajich J.E."/>
            <person name="Spatafora J.W."/>
            <person name="Visel A."/>
            <person name="Grigoriev I.V."/>
        </authorList>
    </citation>
    <scope>NUCLEOTIDE SEQUENCE [LARGE SCALE GENOMIC DNA]</scope>
    <source>
        <strain evidence="2 3">PL171</strain>
    </source>
</reference>
<accession>A0A1Y2HE07</accession>
<name>A0A1Y2HE07_9FUNG</name>
<evidence type="ECO:0000256" key="1">
    <source>
        <dbReference type="SAM" id="MobiDB-lite"/>
    </source>
</evidence>
<keyword evidence="3" id="KW-1185">Reference proteome</keyword>
<sequence>MASAPPPTDPDYEALCSAYSKTGALINATAKFATAKYHSRETLLGDDLLTDEVLGWITERYDVAGNDLTVAQTSAYVMAWELRGLIDKVGVPVRIDHYDTELPPVVLPSQAITPWVEAAAVHSFHPDPNGIDLNLLRCLWQCVDPAKALLFIHKHNLKIMPHLFLSYCVAFMDLPLWTAADAATTCTCNPVPSDGEPHTAVTHGSGPAAPGGPQTDSDKEALQDGTLSHTV</sequence>
<evidence type="ECO:0000313" key="3">
    <source>
        <dbReference type="Proteomes" id="UP000193411"/>
    </source>
</evidence>
<dbReference type="EMBL" id="MCFL01000050">
    <property type="protein sequence ID" value="ORZ32131.1"/>
    <property type="molecule type" value="Genomic_DNA"/>
</dbReference>
<feature type="region of interest" description="Disordered" evidence="1">
    <location>
        <begin position="194"/>
        <end position="231"/>
    </location>
</feature>
<protein>
    <submittedName>
        <fullName evidence="2">Uncharacterized protein</fullName>
    </submittedName>
</protein>